<dbReference type="EMBL" id="AJWJ01000015">
    <property type="protein sequence ID" value="KAF2077959.1"/>
    <property type="molecule type" value="Genomic_DNA"/>
</dbReference>
<evidence type="ECO:0000256" key="1">
    <source>
        <dbReference type="ARBA" id="ARBA00022737"/>
    </source>
</evidence>
<reference evidence="2" key="1">
    <citation type="submission" date="2020-01" db="EMBL/GenBank/DDBJ databases">
        <title>Development of genomics and gene disruption for Polysphondylium violaceum indicates a role for the polyketide synthase stlB in stalk morphogenesis.</title>
        <authorList>
            <person name="Narita B."/>
            <person name="Kawabe Y."/>
            <person name="Kin K."/>
            <person name="Saito T."/>
            <person name="Gibbs R."/>
            <person name="Kuspa A."/>
            <person name="Muzny D."/>
            <person name="Queller D."/>
            <person name="Richards S."/>
            <person name="Strassman J."/>
            <person name="Sucgang R."/>
            <person name="Worley K."/>
            <person name="Schaap P."/>
        </authorList>
    </citation>
    <scope>NUCLEOTIDE SEQUENCE</scope>
    <source>
        <strain evidence="2">QSvi11</strain>
    </source>
</reference>
<dbReference type="Proteomes" id="UP000695562">
    <property type="component" value="Unassembled WGS sequence"/>
</dbReference>
<dbReference type="PANTHER" id="PTHR32134:SF169">
    <property type="entry name" value="FNIP REPEAT-CONTAINING PROTEIN-RELATED"/>
    <property type="match status" value="1"/>
</dbReference>
<dbReference type="Pfam" id="PF05725">
    <property type="entry name" value="FNIP"/>
    <property type="match status" value="2"/>
</dbReference>
<dbReference type="InterPro" id="IPR051251">
    <property type="entry name" value="STK_FNIP-Repeat"/>
</dbReference>
<organism evidence="2 3">
    <name type="scientific">Polysphondylium violaceum</name>
    <dbReference type="NCBI Taxonomy" id="133409"/>
    <lineage>
        <taxon>Eukaryota</taxon>
        <taxon>Amoebozoa</taxon>
        <taxon>Evosea</taxon>
        <taxon>Eumycetozoa</taxon>
        <taxon>Dictyostelia</taxon>
        <taxon>Dictyosteliales</taxon>
        <taxon>Dictyosteliaceae</taxon>
        <taxon>Polysphondylium</taxon>
    </lineage>
</organism>
<dbReference type="PANTHER" id="PTHR32134">
    <property type="entry name" value="FNIP REPEAT-CONTAINING PROTEIN"/>
    <property type="match status" value="1"/>
</dbReference>
<dbReference type="InterPro" id="IPR008615">
    <property type="entry name" value="FNIP"/>
</dbReference>
<name>A0A8J4Q335_9MYCE</name>
<dbReference type="OrthoDB" id="22922at2759"/>
<sequence>MTIDNSFYSIWRNRFLSIQIRKQVLENLDIKVDLQDLNANKQYLATLRNEKISLKLHIKSKEHFIEYLDHSEGYLVSNLEIDPKVEICRLPKLRQKQQPKLIGFDCRLIPNTVTKLKFWIEEAIMGYGKLPDSITELEIRSSWRTYSSKFFDHVLANLPQQLVSLTLTSNCDIRNQVVLPNSLCELKYSSTYDNLRKLVVPPSVKRGMVPPKLSSLFVDKFNEKLERDVLPDTLKYLRIRSFNQQLEPGVLPINLKTLTLDSFNKKLEPDILPPSLKALYLNSYTRPLDPYVLPQSLTKLGLNNFNHPLQASSLPASLTNLTMDSFCQSLESVGSLPNLHNVFIAQIDQYISNLLVNVKDVSLKFQKMTTTSTQPVSLSNTSIEKLVINSVSQTITIDCGFLPRTLTDLSMTGLAIASSSVIPEGCLFLKTDIVDLKPEFLPKSIITNKLIK</sequence>
<keyword evidence="1" id="KW-0677">Repeat</keyword>
<evidence type="ECO:0000313" key="2">
    <source>
        <dbReference type="EMBL" id="KAF2077959.1"/>
    </source>
</evidence>
<accession>A0A8J4Q335</accession>
<gene>
    <name evidence="2" type="ORF">CYY_000759</name>
</gene>
<dbReference type="AlphaFoldDB" id="A0A8J4Q335"/>
<proteinExistence type="predicted"/>
<protein>
    <submittedName>
        <fullName evidence="2">Uncharacterized protein</fullName>
    </submittedName>
</protein>
<keyword evidence="3" id="KW-1185">Reference proteome</keyword>
<comment type="caution">
    <text evidence="2">The sequence shown here is derived from an EMBL/GenBank/DDBJ whole genome shotgun (WGS) entry which is preliminary data.</text>
</comment>
<evidence type="ECO:0000313" key="3">
    <source>
        <dbReference type="Proteomes" id="UP000695562"/>
    </source>
</evidence>